<organism evidence="2 3">
    <name type="scientific">Rhodopirellula halodulae</name>
    <dbReference type="NCBI Taxonomy" id="2894198"/>
    <lineage>
        <taxon>Bacteria</taxon>
        <taxon>Pseudomonadati</taxon>
        <taxon>Planctomycetota</taxon>
        <taxon>Planctomycetia</taxon>
        <taxon>Pirellulales</taxon>
        <taxon>Pirellulaceae</taxon>
        <taxon>Rhodopirellula</taxon>
    </lineage>
</organism>
<feature type="coiled-coil region" evidence="1">
    <location>
        <begin position="16"/>
        <end position="48"/>
    </location>
</feature>
<protein>
    <submittedName>
        <fullName evidence="2">Uncharacterized protein</fullName>
    </submittedName>
</protein>
<keyword evidence="1" id="KW-0175">Coiled coil</keyword>
<accession>A0ABS8NGY4</accession>
<reference evidence="2" key="1">
    <citation type="submission" date="2021-11" db="EMBL/GenBank/DDBJ databases">
        <title>Genome sequence.</title>
        <authorList>
            <person name="Sun Q."/>
        </authorList>
    </citation>
    <scope>NUCLEOTIDE SEQUENCE</scope>
    <source>
        <strain evidence="2">JC740</strain>
    </source>
</reference>
<sequence length="76" mass="8828">MSDFKHYSTSTIANLISDTETTLAQLKAEMQRREAMAQEVQIEGLENHMKSAEFSLKSIREFLAFLIEEYRKEKPS</sequence>
<dbReference type="Proteomes" id="UP001430306">
    <property type="component" value="Unassembled WGS sequence"/>
</dbReference>
<evidence type="ECO:0000256" key="1">
    <source>
        <dbReference type="SAM" id="Coils"/>
    </source>
</evidence>
<evidence type="ECO:0000313" key="2">
    <source>
        <dbReference type="EMBL" id="MCC9642824.1"/>
    </source>
</evidence>
<gene>
    <name evidence="2" type="ORF">LOC71_11105</name>
</gene>
<proteinExistence type="predicted"/>
<comment type="caution">
    <text evidence="2">The sequence shown here is derived from an EMBL/GenBank/DDBJ whole genome shotgun (WGS) entry which is preliminary data.</text>
</comment>
<name>A0ABS8NGY4_9BACT</name>
<keyword evidence="3" id="KW-1185">Reference proteome</keyword>
<dbReference type="RefSeq" id="WP_230253513.1">
    <property type="nucleotide sequence ID" value="NZ_JAJKFV010000011.1"/>
</dbReference>
<dbReference type="EMBL" id="JAJKFW010000022">
    <property type="protein sequence ID" value="MCC9642824.1"/>
    <property type="molecule type" value="Genomic_DNA"/>
</dbReference>
<evidence type="ECO:0000313" key="3">
    <source>
        <dbReference type="Proteomes" id="UP001430306"/>
    </source>
</evidence>